<comment type="cofactor">
    <cofactor evidence="1">
        <name>pyridoxal 5'-phosphate</name>
        <dbReference type="ChEBI" id="CHEBI:597326"/>
    </cofactor>
</comment>
<dbReference type="EMBL" id="UINC01012161">
    <property type="protein sequence ID" value="SVA53258.1"/>
    <property type="molecule type" value="Genomic_DNA"/>
</dbReference>
<dbReference type="InterPro" id="IPR005786">
    <property type="entry name" value="B_amino_transII"/>
</dbReference>
<sequence>MEPQIDWDNLTFSHTPTRSMYRATCDEGGEWQEGSIIPFGNIELSPVAGVLNYGQGVFEGTKAFRTAKDRAILFRPEMNAKRLQSSAKRLCIPPIPEEMFLEAVEQIVKDNGDYIPPLDKGSLYIRPVIWGTGPVLGVKPSRSYTFIVYVSPVGHYFQGEIPCLHIKVTNFYHRVAQKGTGDAKAIGNYASSLYPLKLAKELGYNEVMYLNANNENLVDELGAANVFALKGDTLLTPGLSGSILPGVTRDSTIQIAREILGLDVQE</sequence>
<dbReference type="SUPFAM" id="SSF56752">
    <property type="entry name" value="D-aminoacid aminotransferase-like PLP-dependent enzymes"/>
    <property type="match status" value="1"/>
</dbReference>
<organism evidence="6">
    <name type="scientific">marine metagenome</name>
    <dbReference type="NCBI Taxonomy" id="408172"/>
    <lineage>
        <taxon>unclassified sequences</taxon>
        <taxon>metagenomes</taxon>
        <taxon>ecological metagenomes</taxon>
    </lineage>
</organism>
<evidence type="ECO:0008006" key="7">
    <source>
        <dbReference type="Google" id="ProtNLM"/>
    </source>
</evidence>
<dbReference type="AlphaFoldDB" id="A0A381WM35"/>
<dbReference type="PANTHER" id="PTHR42825:SF2">
    <property type="entry name" value="BRANCHED-CHAIN-AMINO-ACID AMINOTRANSFERASE 3, CHLOROPLASTIC-RELATED"/>
    <property type="match status" value="1"/>
</dbReference>
<feature type="non-terminal residue" evidence="6">
    <location>
        <position position="266"/>
    </location>
</feature>
<dbReference type="InterPro" id="IPR043132">
    <property type="entry name" value="BCAT-like_C"/>
</dbReference>
<keyword evidence="3" id="KW-0032">Aminotransferase</keyword>
<evidence type="ECO:0000256" key="1">
    <source>
        <dbReference type="ARBA" id="ARBA00001933"/>
    </source>
</evidence>
<evidence type="ECO:0000256" key="5">
    <source>
        <dbReference type="ARBA" id="ARBA00022898"/>
    </source>
</evidence>
<proteinExistence type="inferred from homology"/>
<reference evidence="6" key="1">
    <citation type="submission" date="2018-05" db="EMBL/GenBank/DDBJ databases">
        <authorList>
            <person name="Lanie J.A."/>
            <person name="Ng W.-L."/>
            <person name="Kazmierczak K.M."/>
            <person name="Andrzejewski T.M."/>
            <person name="Davidsen T.M."/>
            <person name="Wayne K.J."/>
            <person name="Tettelin H."/>
            <person name="Glass J.I."/>
            <person name="Rusch D."/>
            <person name="Podicherti R."/>
            <person name="Tsui H.-C.T."/>
            <person name="Winkler M.E."/>
        </authorList>
    </citation>
    <scope>NUCLEOTIDE SEQUENCE</scope>
</reference>
<dbReference type="InterPro" id="IPR018300">
    <property type="entry name" value="Aminotrans_IV_CS"/>
</dbReference>
<protein>
    <recommendedName>
        <fullName evidence="7">Branched-chain-amino-acid transaminase</fullName>
    </recommendedName>
</protein>
<comment type="similarity">
    <text evidence="2">Belongs to the class-IV pyridoxal-phosphate-dependent aminotransferase family.</text>
</comment>
<accession>A0A381WM35</accession>
<dbReference type="GO" id="GO:0004084">
    <property type="term" value="F:branched-chain-amino-acid transaminase activity"/>
    <property type="evidence" value="ECO:0007669"/>
    <property type="project" value="InterPro"/>
</dbReference>
<dbReference type="Pfam" id="PF01063">
    <property type="entry name" value="Aminotran_4"/>
    <property type="match status" value="1"/>
</dbReference>
<dbReference type="PROSITE" id="PS00770">
    <property type="entry name" value="AA_TRANSFER_CLASS_4"/>
    <property type="match status" value="1"/>
</dbReference>
<evidence type="ECO:0000313" key="6">
    <source>
        <dbReference type="EMBL" id="SVA53258.1"/>
    </source>
</evidence>
<dbReference type="NCBIfam" id="NF009897">
    <property type="entry name" value="PRK13357.1"/>
    <property type="match status" value="1"/>
</dbReference>
<dbReference type="InterPro" id="IPR033939">
    <property type="entry name" value="BCAT_family"/>
</dbReference>
<dbReference type="CDD" id="cd01557">
    <property type="entry name" value="BCAT_beta_family"/>
    <property type="match status" value="1"/>
</dbReference>
<dbReference type="InterPro" id="IPR001544">
    <property type="entry name" value="Aminotrans_IV"/>
</dbReference>
<evidence type="ECO:0000256" key="2">
    <source>
        <dbReference type="ARBA" id="ARBA00009320"/>
    </source>
</evidence>
<dbReference type="PANTHER" id="PTHR42825">
    <property type="entry name" value="AMINO ACID AMINOTRANSFERASE"/>
    <property type="match status" value="1"/>
</dbReference>
<dbReference type="InterPro" id="IPR043131">
    <property type="entry name" value="BCAT-like_N"/>
</dbReference>
<dbReference type="NCBIfam" id="TIGR01123">
    <property type="entry name" value="ilvE_II"/>
    <property type="match status" value="1"/>
</dbReference>
<evidence type="ECO:0000256" key="3">
    <source>
        <dbReference type="ARBA" id="ARBA00022576"/>
    </source>
</evidence>
<name>A0A381WM35_9ZZZZ</name>
<keyword evidence="5" id="KW-0663">Pyridoxal phosphate</keyword>
<keyword evidence="4" id="KW-0808">Transferase</keyword>
<dbReference type="InterPro" id="IPR036038">
    <property type="entry name" value="Aminotransferase-like"/>
</dbReference>
<gene>
    <name evidence="6" type="ORF">METZ01_LOCUS106112</name>
</gene>
<evidence type="ECO:0000256" key="4">
    <source>
        <dbReference type="ARBA" id="ARBA00022679"/>
    </source>
</evidence>
<dbReference type="Gene3D" id="3.30.470.10">
    <property type="match status" value="1"/>
</dbReference>
<dbReference type="Gene3D" id="3.20.10.10">
    <property type="entry name" value="D-amino Acid Aminotransferase, subunit A, domain 2"/>
    <property type="match status" value="1"/>
</dbReference>
<dbReference type="GO" id="GO:0009081">
    <property type="term" value="P:branched-chain amino acid metabolic process"/>
    <property type="evidence" value="ECO:0007669"/>
    <property type="project" value="InterPro"/>
</dbReference>